<comment type="similarity">
    <text evidence="3 9">Belongs to the beta-casein family.</text>
</comment>
<name>A0ABD2EM80_DAUMA</name>
<evidence type="ECO:0000256" key="7">
    <source>
        <dbReference type="ARBA" id="ARBA00022729"/>
    </source>
</evidence>
<keyword evidence="6" id="KW-0597">Phosphoprotein</keyword>
<dbReference type="PANTHER" id="PTHR11500:SF0">
    <property type="entry name" value="BETA-CASEIN"/>
    <property type="match status" value="1"/>
</dbReference>
<keyword evidence="5" id="KW-0964">Secreted</keyword>
<dbReference type="InterPro" id="IPR001588">
    <property type="entry name" value="Casein"/>
</dbReference>
<gene>
    <name evidence="12" type="ORF">WCI35_008784</name>
</gene>
<evidence type="ECO:0000256" key="8">
    <source>
        <dbReference type="ARBA" id="ARBA00022743"/>
    </source>
</evidence>
<evidence type="ECO:0000256" key="10">
    <source>
        <dbReference type="SAM" id="MobiDB-lite"/>
    </source>
</evidence>
<dbReference type="InterPro" id="IPR031305">
    <property type="entry name" value="Casein_CS"/>
</dbReference>
<reference evidence="12 13" key="1">
    <citation type="journal article" date="2024" name="G3 (Bethesda)">
        <title>A hybrid genome assembly of the endangered aye-aye (Daubentonia madagascariensis).</title>
        <authorList>
            <person name="Versoza C.J."/>
            <person name="Pfeifer S.P."/>
        </authorList>
    </citation>
    <scope>NUCLEOTIDE SEQUENCE [LARGE SCALE GENOMIC DNA]</scope>
    <source>
        <strain evidence="12">6821</strain>
    </source>
</reference>
<keyword evidence="7 11" id="KW-0732">Signal</keyword>
<proteinExistence type="inferred from homology"/>
<comment type="caution">
    <text evidence="12">The sequence shown here is derived from an EMBL/GenBank/DDBJ whole genome shotgun (WGS) entry which is preliminary data.</text>
</comment>
<feature type="region of interest" description="Disordered" evidence="10">
    <location>
        <begin position="23"/>
        <end position="51"/>
    </location>
</feature>
<dbReference type="InterPro" id="IPR016345">
    <property type="entry name" value="Casein_beta"/>
</dbReference>
<sequence length="225" mass="25582">MKVLILACLVALALAKESVESLSRSEESVTHEKQKIEKVNHEEQQQREDERQDKFYPFIQQQPLVYPFAEAIPYTILPQNILPPLVQPAVVPPFLQPEIMEVSKAKETVFPKNKVMSFLTTPAMSFFGLQNPNLKNQPLSLSLLRSLTHQAPQPIPQTPVLPPQPMWSHPQPKALSIPQQVVPYPQRDMPVQALLLYQDILLNPTRQFYPVTQQPLAPVHNPVIV</sequence>
<dbReference type="PANTHER" id="PTHR11500">
    <property type="entry name" value="BETA CASEIN"/>
    <property type="match status" value="1"/>
</dbReference>
<dbReference type="AlphaFoldDB" id="A0ABD2EM80"/>
<keyword evidence="13" id="KW-1185">Reference proteome</keyword>
<comment type="subcellular location">
    <subcellularLocation>
        <location evidence="2">Secreted</location>
    </subcellularLocation>
</comment>
<evidence type="ECO:0000313" key="13">
    <source>
        <dbReference type="Proteomes" id="UP001610411"/>
    </source>
</evidence>
<evidence type="ECO:0000256" key="1">
    <source>
        <dbReference type="ARBA" id="ARBA00002287"/>
    </source>
</evidence>
<feature type="chain" id="PRO_5044881551" description="Beta-casein" evidence="11">
    <location>
        <begin position="16"/>
        <end position="225"/>
    </location>
</feature>
<protein>
    <recommendedName>
        <fullName evidence="4 9">Beta-casein</fullName>
    </recommendedName>
</protein>
<comment type="function">
    <text evidence="1 9">Important role in determination of the surface properties of the casein micelles.</text>
</comment>
<evidence type="ECO:0000256" key="9">
    <source>
        <dbReference type="PIRNR" id="PIRNR002372"/>
    </source>
</evidence>
<evidence type="ECO:0000256" key="2">
    <source>
        <dbReference type="ARBA" id="ARBA00004613"/>
    </source>
</evidence>
<evidence type="ECO:0000256" key="4">
    <source>
        <dbReference type="ARBA" id="ARBA00018977"/>
    </source>
</evidence>
<keyword evidence="8 9" id="KW-0494">Milk protein</keyword>
<evidence type="ECO:0000313" key="12">
    <source>
        <dbReference type="EMBL" id="KAL2780363.1"/>
    </source>
</evidence>
<dbReference type="Pfam" id="PF00363">
    <property type="entry name" value="Casein"/>
    <property type="match status" value="1"/>
</dbReference>
<dbReference type="PIRSF" id="PIRSF002372">
    <property type="entry name" value="Beta-casein"/>
    <property type="match status" value="1"/>
</dbReference>
<evidence type="ECO:0000256" key="11">
    <source>
        <dbReference type="SAM" id="SignalP"/>
    </source>
</evidence>
<dbReference type="EMBL" id="JBFSEQ010000003">
    <property type="protein sequence ID" value="KAL2780363.1"/>
    <property type="molecule type" value="Genomic_DNA"/>
</dbReference>
<dbReference type="PROSITE" id="PS00306">
    <property type="entry name" value="CASEIN_ALPHA_BETA"/>
    <property type="match status" value="1"/>
</dbReference>
<accession>A0ABD2EM80</accession>
<organism evidence="12 13">
    <name type="scientific">Daubentonia madagascariensis</name>
    <name type="common">Aye-aye</name>
    <name type="synonym">Sciurus madagascariensis</name>
    <dbReference type="NCBI Taxonomy" id="31869"/>
    <lineage>
        <taxon>Eukaryota</taxon>
        <taxon>Metazoa</taxon>
        <taxon>Chordata</taxon>
        <taxon>Craniata</taxon>
        <taxon>Vertebrata</taxon>
        <taxon>Euteleostomi</taxon>
        <taxon>Mammalia</taxon>
        <taxon>Eutheria</taxon>
        <taxon>Euarchontoglires</taxon>
        <taxon>Primates</taxon>
        <taxon>Strepsirrhini</taxon>
        <taxon>Chiromyiformes</taxon>
        <taxon>Daubentoniidae</taxon>
        <taxon>Daubentonia</taxon>
    </lineage>
</organism>
<dbReference type="GO" id="GO:0005576">
    <property type="term" value="C:extracellular region"/>
    <property type="evidence" value="ECO:0007669"/>
    <property type="project" value="UniProtKB-SubCell"/>
</dbReference>
<evidence type="ECO:0000256" key="5">
    <source>
        <dbReference type="ARBA" id="ARBA00022525"/>
    </source>
</evidence>
<evidence type="ECO:0000256" key="6">
    <source>
        <dbReference type="ARBA" id="ARBA00022553"/>
    </source>
</evidence>
<feature type="signal peptide" evidence="11">
    <location>
        <begin position="1"/>
        <end position="15"/>
    </location>
</feature>
<dbReference type="Proteomes" id="UP001610411">
    <property type="component" value="Unassembled WGS sequence"/>
</dbReference>
<evidence type="ECO:0000256" key="3">
    <source>
        <dbReference type="ARBA" id="ARBA00008083"/>
    </source>
</evidence>